<evidence type="ECO:0000313" key="2">
    <source>
        <dbReference type="EMBL" id="KAK8965475.1"/>
    </source>
</evidence>
<dbReference type="InterPro" id="IPR000092">
    <property type="entry name" value="Polyprenyl_synt"/>
</dbReference>
<protein>
    <submittedName>
        <fullName evidence="2">Uncharacterized protein</fullName>
    </submittedName>
</protein>
<dbReference type="InterPro" id="IPR008949">
    <property type="entry name" value="Isoprenoid_synthase_dom_sf"/>
</dbReference>
<reference evidence="2 3" key="1">
    <citation type="journal article" date="2022" name="Nat. Plants">
        <title>Genomes of leafy and leafless Platanthera orchids illuminate the evolution of mycoheterotrophy.</title>
        <authorList>
            <person name="Li M.H."/>
            <person name="Liu K.W."/>
            <person name="Li Z."/>
            <person name="Lu H.C."/>
            <person name="Ye Q.L."/>
            <person name="Zhang D."/>
            <person name="Wang J.Y."/>
            <person name="Li Y.F."/>
            <person name="Zhong Z.M."/>
            <person name="Liu X."/>
            <person name="Yu X."/>
            <person name="Liu D.K."/>
            <person name="Tu X.D."/>
            <person name="Liu B."/>
            <person name="Hao Y."/>
            <person name="Liao X.Y."/>
            <person name="Jiang Y.T."/>
            <person name="Sun W.H."/>
            <person name="Chen J."/>
            <person name="Chen Y.Q."/>
            <person name="Ai Y."/>
            <person name="Zhai J.W."/>
            <person name="Wu S.S."/>
            <person name="Zhou Z."/>
            <person name="Hsiao Y.Y."/>
            <person name="Wu W.L."/>
            <person name="Chen Y.Y."/>
            <person name="Lin Y.F."/>
            <person name="Hsu J.L."/>
            <person name="Li C.Y."/>
            <person name="Wang Z.W."/>
            <person name="Zhao X."/>
            <person name="Zhong W.Y."/>
            <person name="Ma X.K."/>
            <person name="Ma L."/>
            <person name="Huang J."/>
            <person name="Chen G.Z."/>
            <person name="Huang M.Z."/>
            <person name="Huang L."/>
            <person name="Peng D.H."/>
            <person name="Luo Y.B."/>
            <person name="Zou S.Q."/>
            <person name="Chen S.P."/>
            <person name="Lan S."/>
            <person name="Tsai W.C."/>
            <person name="Van de Peer Y."/>
            <person name="Liu Z.J."/>
        </authorList>
    </citation>
    <scope>NUCLEOTIDE SEQUENCE [LARGE SCALE GENOMIC DNA]</scope>
    <source>
        <strain evidence="2">Lor288</strain>
    </source>
</reference>
<name>A0ABR2MN38_9ASPA</name>
<organism evidence="2 3">
    <name type="scientific">Platanthera guangdongensis</name>
    <dbReference type="NCBI Taxonomy" id="2320717"/>
    <lineage>
        <taxon>Eukaryota</taxon>
        <taxon>Viridiplantae</taxon>
        <taxon>Streptophyta</taxon>
        <taxon>Embryophyta</taxon>
        <taxon>Tracheophyta</taxon>
        <taxon>Spermatophyta</taxon>
        <taxon>Magnoliopsida</taxon>
        <taxon>Liliopsida</taxon>
        <taxon>Asparagales</taxon>
        <taxon>Orchidaceae</taxon>
        <taxon>Orchidoideae</taxon>
        <taxon>Orchideae</taxon>
        <taxon>Orchidinae</taxon>
        <taxon>Platanthera</taxon>
    </lineage>
</organism>
<sequence length="82" mass="8937">MDNDDLRRGQSSYHMAYGKPLAVLAGDALNFHSDHHLADMDNYPSSGVSPTLVLRRGQPSCHRALLECSVLIGSIIDDGSNR</sequence>
<dbReference type="Proteomes" id="UP001412067">
    <property type="component" value="Unassembled WGS sequence"/>
</dbReference>
<comment type="caution">
    <text evidence="2">The sequence shown here is derived from an EMBL/GenBank/DDBJ whole genome shotgun (WGS) entry which is preliminary data.</text>
</comment>
<comment type="similarity">
    <text evidence="1">Belongs to the FPP/GGPP synthase family.</text>
</comment>
<dbReference type="Pfam" id="PF00348">
    <property type="entry name" value="polyprenyl_synt"/>
    <property type="match status" value="1"/>
</dbReference>
<accession>A0ABR2MN38</accession>
<proteinExistence type="inferred from homology"/>
<gene>
    <name evidence="2" type="ORF">KSP40_PGU013813</name>
</gene>
<keyword evidence="3" id="KW-1185">Reference proteome</keyword>
<dbReference type="Gene3D" id="1.10.600.10">
    <property type="entry name" value="Farnesyl Diphosphate Synthase"/>
    <property type="match status" value="1"/>
</dbReference>
<dbReference type="SUPFAM" id="SSF48576">
    <property type="entry name" value="Terpenoid synthases"/>
    <property type="match status" value="1"/>
</dbReference>
<evidence type="ECO:0000313" key="3">
    <source>
        <dbReference type="Proteomes" id="UP001412067"/>
    </source>
</evidence>
<evidence type="ECO:0000256" key="1">
    <source>
        <dbReference type="ARBA" id="ARBA00006706"/>
    </source>
</evidence>
<dbReference type="EMBL" id="JBBWWR010000006">
    <property type="protein sequence ID" value="KAK8965475.1"/>
    <property type="molecule type" value="Genomic_DNA"/>
</dbReference>